<dbReference type="InterPro" id="IPR015590">
    <property type="entry name" value="Aldehyde_DH_dom"/>
</dbReference>
<evidence type="ECO:0000313" key="2">
    <source>
        <dbReference type="EMBL" id="CAD8553033.1"/>
    </source>
</evidence>
<dbReference type="EMBL" id="HBER01056741">
    <property type="protein sequence ID" value="CAD8553033.1"/>
    <property type="molecule type" value="Transcribed_RNA"/>
</dbReference>
<sequence length="580" mass="60381">MSASDAEVAALDCLAKAQPAWSKTDKAERAALSREVLEVLSKDEWSMAGEWVSREMELQRLGTAEPSVGAASRFVLGSTVKDFCLTVIAASEGKELPQLADATDGSCRHGIAMGMAAPGFSAELWTKPLGAADTVWRGSSTETVWRGSMPCAPGTVTLVLAAGNQGFLSLVEILSRVLLHGDTVLVKHHPLRPFMMEPYRVLLEPLARRGLFAQTLDAGVASSTALLTHPLVGHVSLIGSEATAMAVRAALDEAAREAVGLSAELGCVTPMVLTGGEWTEKELLHAAKTIAAAKKANGGCNCLAPQAVLLPRGWAQAEAFRAALTTQLQTQPTMPAYYPGSEERRASLAERYGEKACSIGRSPRQGEADDHDETLLIECGAAADKAFDGEALQREAFGAVLALVEVGTAPGDATRPDYLSAVAVPYANEACAGCLSCSLFVPASADGEEVERAVAGLHYGSVAVNGWSVLGYVAACKGASWGAHPMGGPRSGCGVLGNGYGHSLVVKTVVRGPPLSSSPLFGGPAPPALVFDALHTALSAPSAATALLRVWRLLLVRLGQNVLLAARVLGKPPRMYGAAC</sequence>
<dbReference type="Pfam" id="PF00171">
    <property type="entry name" value="Aldedh"/>
    <property type="match status" value="1"/>
</dbReference>
<dbReference type="SUPFAM" id="SSF53720">
    <property type="entry name" value="ALDH-like"/>
    <property type="match status" value="1"/>
</dbReference>
<dbReference type="AlphaFoldDB" id="A0A7S0JJG6"/>
<dbReference type="InterPro" id="IPR016162">
    <property type="entry name" value="Ald_DH_N"/>
</dbReference>
<organism evidence="2">
    <name type="scientific">Calcidiscus leptoporus</name>
    <dbReference type="NCBI Taxonomy" id="127549"/>
    <lineage>
        <taxon>Eukaryota</taxon>
        <taxon>Haptista</taxon>
        <taxon>Haptophyta</taxon>
        <taxon>Prymnesiophyceae</taxon>
        <taxon>Coccolithales</taxon>
        <taxon>Calcidiscaceae</taxon>
        <taxon>Calcidiscus</taxon>
    </lineage>
</organism>
<evidence type="ECO:0000259" key="1">
    <source>
        <dbReference type="Pfam" id="PF00171"/>
    </source>
</evidence>
<dbReference type="InterPro" id="IPR016163">
    <property type="entry name" value="Ald_DH_C"/>
</dbReference>
<gene>
    <name evidence="2" type="ORF">CLEP1334_LOCUS28324</name>
</gene>
<name>A0A7S0JJG6_9EUKA</name>
<reference evidence="2" key="1">
    <citation type="submission" date="2021-01" db="EMBL/GenBank/DDBJ databases">
        <authorList>
            <person name="Corre E."/>
            <person name="Pelletier E."/>
            <person name="Niang G."/>
            <person name="Scheremetjew M."/>
            <person name="Finn R."/>
            <person name="Kale V."/>
            <person name="Holt S."/>
            <person name="Cochrane G."/>
            <person name="Meng A."/>
            <person name="Brown T."/>
            <person name="Cohen L."/>
        </authorList>
    </citation>
    <scope>NUCLEOTIDE SEQUENCE</scope>
    <source>
        <strain evidence="2">RCC1130</strain>
    </source>
</reference>
<dbReference type="Gene3D" id="3.40.605.10">
    <property type="entry name" value="Aldehyde Dehydrogenase, Chain A, domain 1"/>
    <property type="match status" value="1"/>
</dbReference>
<feature type="domain" description="Aldehyde dehydrogenase" evidence="1">
    <location>
        <begin position="153"/>
        <end position="470"/>
    </location>
</feature>
<protein>
    <recommendedName>
        <fullName evidence="1">Aldehyde dehydrogenase domain-containing protein</fullName>
    </recommendedName>
</protein>
<dbReference type="Gene3D" id="3.40.309.10">
    <property type="entry name" value="Aldehyde Dehydrogenase, Chain A, domain 2"/>
    <property type="match status" value="1"/>
</dbReference>
<accession>A0A7S0JJG6</accession>
<proteinExistence type="predicted"/>
<dbReference type="GO" id="GO:0016620">
    <property type="term" value="F:oxidoreductase activity, acting on the aldehyde or oxo group of donors, NAD or NADP as acceptor"/>
    <property type="evidence" value="ECO:0007669"/>
    <property type="project" value="InterPro"/>
</dbReference>
<dbReference type="InterPro" id="IPR016161">
    <property type="entry name" value="Ald_DH/histidinol_DH"/>
</dbReference>